<feature type="compositionally biased region" description="Polar residues" evidence="1">
    <location>
        <begin position="357"/>
        <end position="390"/>
    </location>
</feature>
<feature type="region of interest" description="Disordered" evidence="1">
    <location>
        <begin position="24"/>
        <end position="472"/>
    </location>
</feature>
<dbReference type="Pfam" id="PF04774">
    <property type="entry name" value="HABP4_PAI-RBP1"/>
    <property type="match status" value="1"/>
</dbReference>
<dbReference type="OrthoDB" id="10683873at2759"/>
<comment type="caution">
    <text evidence="3">The sequence shown here is derived from an EMBL/GenBank/DDBJ whole genome shotgun (WGS) entry which is preliminary data.</text>
</comment>
<accession>A0A5J4VEV8</accession>
<evidence type="ECO:0000313" key="4">
    <source>
        <dbReference type="Proteomes" id="UP000324800"/>
    </source>
</evidence>
<reference evidence="3 4" key="1">
    <citation type="submission" date="2019-03" db="EMBL/GenBank/DDBJ databases">
        <title>Single cell metagenomics reveals metabolic interactions within the superorganism composed of flagellate Streblomastix strix and complex community of Bacteroidetes bacteria on its surface.</title>
        <authorList>
            <person name="Treitli S.C."/>
            <person name="Kolisko M."/>
            <person name="Husnik F."/>
            <person name="Keeling P."/>
            <person name="Hampl V."/>
        </authorList>
    </citation>
    <scope>NUCLEOTIDE SEQUENCE [LARGE SCALE GENOMIC DNA]</scope>
    <source>
        <strain evidence="3">ST1C</strain>
    </source>
</reference>
<name>A0A5J4VEV8_9EUKA</name>
<proteinExistence type="predicted"/>
<feature type="compositionally biased region" description="Basic and acidic residues" evidence="1">
    <location>
        <begin position="326"/>
        <end position="338"/>
    </location>
</feature>
<feature type="compositionally biased region" description="Basic and acidic residues" evidence="1">
    <location>
        <begin position="263"/>
        <end position="301"/>
    </location>
</feature>
<feature type="compositionally biased region" description="Basic and acidic residues" evidence="1">
    <location>
        <begin position="156"/>
        <end position="224"/>
    </location>
</feature>
<dbReference type="InterPro" id="IPR006861">
    <property type="entry name" value="HABP4_PAIRBP1-bd"/>
</dbReference>
<feature type="compositionally biased region" description="Polar residues" evidence="1">
    <location>
        <begin position="130"/>
        <end position="141"/>
    </location>
</feature>
<evidence type="ECO:0000256" key="1">
    <source>
        <dbReference type="SAM" id="MobiDB-lite"/>
    </source>
</evidence>
<evidence type="ECO:0000313" key="3">
    <source>
        <dbReference type="EMBL" id="KAA6381022.1"/>
    </source>
</evidence>
<evidence type="ECO:0000259" key="2">
    <source>
        <dbReference type="Pfam" id="PF04774"/>
    </source>
</evidence>
<organism evidence="3 4">
    <name type="scientific">Streblomastix strix</name>
    <dbReference type="NCBI Taxonomy" id="222440"/>
    <lineage>
        <taxon>Eukaryota</taxon>
        <taxon>Metamonada</taxon>
        <taxon>Preaxostyla</taxon>
        <taxon>Oxymonadida</taxon>
        <taxon>Streblomastigidae</taxon>
        <taxon>Streblomastix</taxon>
    </lineage>
</organism>
<dbReference type="AlphaFoldDB" id="A0A5J4VEV8"/>
<sequence length="472" mass="52733">MASKSSNPYDELLDEQSLLKIEKKAEKQRKIDQATAAQKKSAKSHDDKSLDSSAAANKFTPVIDVTRPEVRVFDKQSGTGRGKEVSKQGHKGWGKSVDQNELKEIIEEETNQLNNKPKKEKKEPVEGQFSDPTPIQAQVPTQALLPSIISPRNKTQNKDNKETKVEEEKKPENKVKDVEPSKEEQNNPEQQKKKSDEVADTTDQKETETIKPEKDEITLEEYQKKIAGQKVHLKKDKKNKERQAGEGDDNSQLKGLVLIHAPKGVEQENKKKEGKKEKENKKENEKKEKPNQLKDSDEKDITNQVFEQVRLEQEKKQQFRGRGRGQRSDQNRNGDNRPPRNSGPKVDETKQDAPANAESTPSNVSDPKVSGTSDTSASNTKPQQASSGPDYNTGRGRGRRSYDGQQRRGPNQQGVDGGYYPITWRPGDPPQTAHIATQASQSSSSNAPLNNPVAEVDFPALKPKGKKTQTLV</sequence>
<feature type="compositionally biased region" description="Basic residues" evidence="1">
    <location>
        <begin position="463"/>
        <end position="472"/>
    </location>
</feature>
<feature type="compositionally biased region" description="Low complexity" evidence="1">
    <location>
        <begin position="431"/>
        <end position="445"/>
    </location>
</feature>
<feature type="domain" description="Hyaluronan/mRNA-binding protein" evidence="2">
    <location>
        <begin position="71"/>
        <end position="123"/>
    </location>
</feature>
<protein>
    <recommendedName>
        <fullName evidence="2">Hyaluronan/mRNA-binding protein domain-containing protein</fullName>
    </recommendedName>
</protein>
<dbReference type="EMBL" id="SNRW01007571">
    <property type="protein sequence ID" value="KAA6381022.1"/>
    <property type="molecule type" value="Genomic_DNA"/>
</dbReference>
<dbReference type="Proteomes" id="UP000324800">
    <property type="component" value="Unassembled WGS sequence"/>
</dbReference>
<gene>
    <name evidence="3" type="ORF">EZS28_023450</name>
</gene>